<keyword evidence="6" id="KW-0349">Heme</keyword>
<keyword evidence="7" id="KW-0285">Flavoprotein</keyword>
<keyword evidence="17" id="KW-1185">Reference proteome</keyword>
<dbReference type="EMBL" id="JAIWYP010000001">
    <property type="protein sequence ID" value="KAH3891935.1"/>
    <property type="molecule type" value="Genomic_DNA"/>
</dbReference>
<evidence type="ECO:0000256" key="12">
    <source>
        <dbReference type="ARBA" id="ARBA00022860"/>
    </source>
</evidence>
<dbReference type="AlphaFoldDB" id="A0A9D4NAD0"/>
<dbReference type="Gene3D" id="1.20.990.10">
    <property type="entry name" value="NADPH-cytochrome p450 Reductase, Chain A, domain 3"/>
    <property type="match status" value="1"/>
</dbReference>
<organism evidence="16 17">
    <name type="scientific">Dreissena polymorpha</name>
    <name type="common">Zebra mussel</name>
    <name type="synonym">Mytilus polymorpha</name>
    <dbReference type="NCBI Taxonomy" id="45954"/>
    <lineage>
        <taxon>Eukaryota</taxon>
        <taxon>Metazoa</taxon>
        <taxon>Spiralia</taxon>
        <taxon>Lophotrochozoa</taxon>
        <taxon>Mollusca</taxon>
        <taxon>Bivalvia</taxon>
        <taxon>Autobranchia</taxon>
        <taxon>Heteroconchia</taxon>
        <taxon>Euheterodonta</taxon>
        <taxon>Imparidentia</taxon>
        <taxon>Neoheterodontei</taxon>
        <taxon>Myida</taxon>
        <taxon>Dreissenoidea</taxon>
        <taxon>Dreissenidae</taxon>
        <taxon>Dreissena</taxon>
    </lineage>
</organism>
<reference evidence="16" key="2">
    <citation type="submission" date="2020-11" db="EMBL/GenBank/DDBJ databases">
        <authorList>
            <person name="McCartney M.A."/>
            <person name="Auch B."/>
            <person name="Kono T."/>
            <person name="Mallez S."/>
            <person name="Becker A."/>
            <person name="Gohl D.M."/>
            <person name="Silverstein K.A.T."/>
            <person name="Koren S."/>
            <person name="Bechman K.B."/>
            <person name="Herman A."/>
            <person name="Abrahante J.E."/>
            <person name="Garbe J."/>
        </authorList>
    </citation>
    <scope>NUCLEOTIDE SEQUENCE</scope>
    <source>
        <strain evidence="16">Duluth1</strain>
        <tissue evidence="16">Whole animal</tissue>
    </source>
</reference>
<feature type="domain" description="Sulfite reductase [NADPH] flavoprotein alpha-component-like FAD-binding" evidence="15">
    <location>
        <begin position="4"/>
        <end position="57"/>
    </location>
</feature>
<keyword evidence="12" id="KW-0112">Calmodulin-binding</keyword>
<keyword evidence="10" id="KW-0274">FAD</keyword>
<dbReference type="GO" id="GO:0004517">
    <property type="term" value="F:nitric-oxide synthase activity"/>
    <property type="evidence" value="ECO:0007669"/>
    <property type="project" value="UniProtKB-EC"/>
</dbReference>
<evidence type="ECO:0000256" key="4">
    <source>
        <dbReference type="ARBA" id="ARBA00006267"/>
    </source>
</evidence>
<dbReference type="SUPFAM" id="SSF63380">
    <property type="entry name" value="Riboflavin synthase domain-like"/>
    <property type="match status" value="1"/>
</dbReference>
<dbReference type="InterPro" id="IPR050607">
    <property type="entry name" value="NOS"/>
</dbReference>
<evidence type="ECO:0000256" key="6">
    <source>
        <dbReference type="ARBA" id="ARBA00022617"/>
    </source>
</evidence>
<comment type="cofactor">
    <cofactor evidence="1">
        <name>FMN</name>
        <dbReference type="ChEBI" id="CHEBI:58210"/>
    </cofactor>
</comment>
<evidence type="ECO:0000256" key="8">
    <source>
        <dbReference type="ARBA" id="ARBA00022643"/>
    </source>
</evidence>
<evidence type="ECO:0000256" key="9">
    <source>
        <dbReference type="ARBA" id="ARBA00022723"/>
    </source>
</evidence>
<evidence type="ECO:0000256" key="14">
    <source>
        <dbReference type="ARBA" id="ARBA00023004"/>
    </source>
</evidence>
<keyword evidence="9" id="KW-0479">Metal-binding</keyword>
<evidence type="ECO:0000313" key="16">
    <source>
        <dbReference type="EMBL" id="KAH3891935.1"/>
    </source>
</evidence>
<dbReference type="EC" id="1.14.13.39" evidence="5"/>
<dbReference type="GO" id="GO:0005516">
    <property type="term" value="F:calmodulin binding"/>
    <property type="evidence" value="ECO:0007669"/>
    <property type="project" value="UniProtKB-KW"/>
</dbReference>
<keyword evidence="14" id="KW-0408">Iron</keyword>
<keyword evidence="8" id="KW-0288">FMN</keyword>
<reference evidence="16" key="1">
    <citation type="journal article" date="2019" name="bioRxiv">
        <title>The Genome of the Zebra Mussel, Dreissena polymorpha: A Resource for Invasive Species Research.</title>
        <authorList>
            <person name="McCartney M.A."/>
            <person name="Auch B."/>
            <person name="Kono T."/>
            <person name="Mallez S."/>
            <person name="Zhang Y."/>
            <person name="Obille A."/>
            <person name="Becker A."/>
            <person name="Abrahante J.E."/>
            <person name="Garbe J."/>
            <person name="Badalamenti J.P."/>
            <person name="Herman A."/>
            <person name="Mangelson H."/>
            <person name="Liachko I."/>
            <person name="Sullivan S."/>
            <person name="Sone E.D."/>
            <person name="Koren S."/>
            <person name="Silverstein K.A.T."/>
            <person name="Beckman K.B."/>
            <person name="Gohl D.M."/>
        </authorList>
    </citation>
    <scope>NUCLEOTIDE SEQUENCE</scope>
    <source>
        <strain evidence="16">Duluth1</strain>
        <tissue evidence="16">Whole animal</tissue>
    </source>
</reference>
<comment type="similarity">
    <text evidence="4">Belongs to the NOS family.</text>
</comment>
<dbReference type="Proteomes" id="UP000828390">
    <property type="component" value="Unassembled WGS sequence"/>
</dbReference>
<keyword evidence="13" id="KW-0560">Oxidoreductase</keyword>
<proteinExistence type="inferred from homology"/>
<dbReference type="Pfam" id="PF00667">
    <property type="entry name" value="FAD_binding_1"/>
    <property type="match status" value="1"/>
</dbReference>
<comment type="cofactor">
    <cofactor evidence="2">
        <name>heme b</name>
        <dbReference type="ChEBI" id="CHEBI:60344"/>
    </cofactor>
</comment>
<dbReference type="InterPro" id="IPR003097">
    <property type="entry name" value="CysJ-like_FAD-binding"/>
</dbReference>
<dbReference type="InterPro" id="IPR023173">
    <property type="entry name" value="NADPH_Cyt_P450_Rdtase_alpha"/>
</dbReference>
<gene>
    <name evidence="16" type="ORF">DPMN_016045</name>
</gene>
<keyword evidence="11" id="KW-0521">NADP</keyword>
<evidence type="ECO:0000256" key="1">
    <source>
        <dbReference type="ARBA" id="ARBA00001917"/>
    </source>
</evidence>
<evidence type="ECO:0000259" key="15">
    <source>
        <dbReference type="Pfam" id="PF00667"/>
    </source>
</evidence>
<protein>
    <recommendedName>
        <fullName evidence="5">nitric-oxide synthase (NADPH)</fullName>
        <ecNumber evidence="5">1.14.13.39</ecNumber>
    </recommendedName>
</protein>
<accession>A0A9D4NAD0</accession>
<sequence length="65" mass="7412">MKSWDPYGKLPVCTLRTALTRYLDITTPPSQALLKLFAKQATKDCDRESLEKLANVNKNLHDVHL</sequence>
<evidence type="ECO:0000256" key="3">
    <source>
        <dbReference type="ARBA" id="ARBA00001974"/>
    </source>
</evidence>
<name>A0A9D4NAD0_DREPO</name>
<dbReference type="InterPro" id="IPR017938">
    <property type="entry name" value="Riboflavin_synthase-like_b-brl"/>
</dbReference>
<evidence type="ECO:0000256" key="11">
    <source>
        <dbReference type="ARBA" id="ARBA00022857"/>
    </source>
</evidence>
<dbReference type="PANTHER" id="PTHR43410:SF1">
    <property type="entry name" value="NITRIC OXIDE SYNTHASE"/>
    <property type="match status" value="1"/>
</dbReference>
<dbReference type="GO" id="GO:0046872">
    <property type="term" value="F:metal ion binding"/>
    <property type="evidence" value="ECO:0007669"/>
    <property type="project" value="UniProtKB-KW"/>
</dbReference>
<evidence type="ECO:0000256" key="2">
    <source>
        <dbReference type="ARBA" id="ARBA00001970"/>
    </source>
</evidence>
<comment type="cofactor">
    <cofactor evidence="3">
        <name>FAD</name>
        <dbReference type="ChEBI" id="CHEBI:57692"/>
    </cofactor>
</comment>
<evidence type="ECO:0000256" key="5">
    <source>
        <dbReference type="ARBA" id="ARBA00012989"/>
    </source>
</evidence>
<evidence type="ECO:0000256" key="7">
    <source>
        <dbReference type="ARBA" id="ARBA00022630"/>
    </source>
</evidence>
<evidence type="ECO:0000256" key="10">
    <source>
        <dbReference type="ARBA" id="ARBA00022827"/>
    </source>
</evidence>
<evidence type="ECO:0000313" key="17">
    <source>
        <dbReference type="Proteomes" id="UP000828390"/>
    </source>
</evidence>
<evidence type="ECO:0000256" key="13">
    <source>
        <dbReference type="ARBA" id="ARBA00023002"/>
    </source>
</evidence>
<comment type="caution">
    <text evidence="16">The sequence shown here is derived from an EMBL/GenBank/DDBJ whole genome shotgun (WGS) entry which is preliminary data.</text>
</comment>
<dbReference type="PANTHER" id="PTHR43410">
    <property type="entry name" value="NITRIC OXIDE SYNTHASE OXYGENASE"/>
    <property type="match status" value="1"/>
</dbReference>